<proteinExistence type="predicted"/>
<dbReference type="Proteomes" id="UP001362999">
    <property type="component" value="Unassembled WGS sequence"/>
</dbReference>
<comment type="caution">
    <text evidence="1">The sequence shown here is derived from an EMBL/GenBank/DDBJ whole genome shotgun (WGS) entry which is preliminary data.</text>
</comment>
<dbReference type="EMBL" id="JAWWNJ010000176">
    <property type="protein sequence ID" value="KAK6974971.1"/>
    <property type="molecule type" value="Genomic_DNA"/>
</dbReference>
<protein>
    <submittedName>
        <fullName evidence="1">Uncharacterized protein</fullName>
    </submittedName>
</protein>
<sequence>YRVKARYGLSDTFLLTGVTTQGGPPSPLKSTVTSSMASHWLASRIFNDGLNVSSTNHLTPDTPADSQLWTNYGGLIPTSSLAAVHQMTHMMKFSQTAYGLKRYLLAVQRGVCLLIPFILASSQRGSCRVHA</sequence>
<evidence type="ECO:0000313" key="1">
    <source>
        <dbReference type="EMBL" id="KAK6974971.1"/>
    </source>
</evidence>
<gene>
    <name evidence="1" type="ORF">R3P38DRAFT_2582968</name>
</gene>
<evidence type="ECO:0000313" key="2">
    <source>
        <dbReference type="Proteomes" id="UP001362999"/>
    </source>
</evidence>
<dbReference type="AlphaFoldDB" id="A0AAV9Z9X7"/>
<accession>A0AAV9Z9X7</accession>
<feature type="non-terminal residue" evidence="1">
    <location>
        <position position="1"/>
    </location>
</feature>
<reference evidence="1 2" key="1">
    <citation type="journal article" date="2024" name="J Genomics">
        <title>Draft genome sequencing and assembly of Favolaschia claudopus CIRM-BRFM 2984 isolated from oak limbs.</title>
        <authorList>
            <person name="Navarro D."/>
            <person name="Drula E."/>
            <person name="Chaduli D."/>
            <person name="Cazenave R."/>
            <person name="Ahrendt S."/>
            <person name="Wang J."/>
            <person name="Lipzen A."/>
            <person name="Daum C."/>
            <person name="Barry K."/>
            <person name="Grigoriev I.V."/>
            <person name="Favel A."/>
            <person name="Rosso M.N."/>
            <person name="Martin F."/>
        </authorList>
    </citation>
    <scope>NUCLEOTIDE SEQUENCE [LARGE SCALE GENOMIC DNA]</scope>
    <source>
        <strain evidence="1 2">CIRM-BRFM 2984</strain>
    </source>
</reference>
<keyword evidence="2" id="KW-1185">Reference proteome</keyword>
<organism evidence="1 2">
    <name type="scientific">Favolaschia claudopus</name>
    <dbReference type="NCBI Taxonomy" id="2862362"/>
    <lineage>
        <taxon>Eukaryota</taxon>
        <taxon>Fungi</taxon>
        <taxon>Dikarya</taxon>
        <taxon>Basidiomycota</taxon>
        <taxon>Agaricomycotina</taxon>
        <taxon>Agaricomycetes</taxon>
        <taxon>Agaricomycetidae</taxon>
        <taxon>Agaricales</taxon>
        <taxon>Marasmiineae</taxon>
        <taxon>Mycenaceae</taxon>
        <taxon>Favolaschia</taxon>
    </lineage>
</organism>
<name>A0AAV9Z9X7_9AGAR</name>